<dbReference type="STRING" id="1280953.HOC_16391"/>
<dbReference type="EMBL" id="ARYL01000032">
    <property type="protein sequence ID" value="KDA01242.1"/>
    <property type="molecule type" value="Genomic_DNA"/>
</dbReference>
<gene>
    <name evidence="2" type="ORF">HOC_16391</name>
</gene>
<comment type="caution">
    <text evidence="2">The sequence shown here is derived from an EMBL/GenBank/DDBJ whole genome shotgun (WGS) entry which is preliminary data.</text>
</comment>
<organism evidence="2 3">
    <name type="scientific">Hyphomonas oceanitis SCH89</name>
    <dbReference type="NCBI Taxonomy" id="1280953"/>
    <lineage>
        <taxon>Bacteria</taxon>
        <taxon>Pseudomonadati</taxon>
        <taxon>Pseudomonadota</taxon>
        <taxon>Alphaproteobacteria</taxon>
        <taxon>Hyphomonadales</taxon>
        <taxon>Hyphomonadaceae</taxon>
        <taxon>Hyphomonas</taxon>
    </lineage>
</organism>
<keyword evidence="3" id="KW-1185">Reference proteome</keyword>
<evidence type="ECO:0000259" key="1">
    <source>
        <dbReference type="Pfam" id="PF00535"/>
    </source>
</evidence>
<dbReference type="GO" id="GO:0016740">
    <property type="term" value="F:transferase activity"/>
    <property type="evidence" value="ECO:0007669"/>
    <property type="project" value="UniProtKB-KW"/>
</dbReference>
<accession>A0A059G300</accession>
<protein>
    <submittedName>
        <fullName evidence="2">Glycosyl transferase group 2 family protein</fullName>
    </submittedName>
</protein>
<sequence length="332" mass="37004">MSDITVVIPSYNSIATIEAAVESALSQTIPVNIIVVDDGSKDETVTKVQQLVNQNANLTLIVQPQNRGPSAARNRAISEVKSGWIAILDADDYMYPDRLRKMLDVGVNEQLDIVADDLVRVPAIPQPASGTRLWADQPIGLVRMDAGMFALENLNARTGSRRELGYLKPIIRTEFLTANAISYNEDMRLSEDYDIYMRCLLAGARFGLIDPCGYFSVDYPNSLSKEFASADLRRVLDRDREYLTHSGLTAEARQSISRHKMQAYKHWSWMHLIERVRERDLVGALATFAAPPEIGATLVTRIVRHALGKEPVPQSVEREAKVQPIEKILAAS</sequence>
<dbReference type="CDD" id="cd00761">
    <property type="entry name" value="Glyco_tranf_GTA_type"/>
    <property type="match status" value="1"/>
</dbReference>
<name>A0A059G300_9PROT</name>
<dbReference type="OrthoDB" id="5291101at2"/>
<dbReference type="PANTHER" id="PTHR43685">
    <property type="entry name" value="GLYCOSYLTRANSFERASE"/>
    <property type="match status" value="1"/>
</dbReference>
<dbReference type="SUPFAM" id="SSF53448">
    <property type="entry name" value="Nucleotide-diphospho-sugar transferases"/>
    <property type="match status" value="1"/>
</dbReference>
<dbReference type="InterPro" id="IPR050834">
    <property type="entry name" value="Glycosyltransf_2"/>
</dbReference>
<feature type="domain" description="Glycosyltransferase 2-like" evidence="1">
    <location>
        <begin position="5"/>
        <end position="120"/>
    </location>
</feature>
<dbReference type="Pfam" id="PF00535">
    <property type="entry name" value="Glycos_transf_2"/>
    <property type="match status" value="1"/>
</dbReference>
<reference evidence="2 3" key="1">
    <citation type="journal article" date="2014" name="Antonie Van Leeuwenhoek">
        <title>Hyphomonas beringensis sp. nov. and Hyphomonas chukchiensis sp. nov., isolated from surface seawater of the Bering Sea and Chukchi Sea.</title>
        <authorList>
            <person name="Li C."/>
            <person name="Lai Q."/>
            <person name="Li G."/>
            <person name="Dong C."/>
            <person name="Wang J."/>
            <person name="Liao Y."/>
            <person name="Shao Z."/>
        </authorList>
    </citation>
    <scope>NUCLEOTIDE SEQUENCE [LARGE SCALE GENOMIC DNA]</scope>
    <source>
        <strain evidence="2 3">SCH89</strain>
    </source>
</reference>
<dbReference type="AlphaFoldDB" id="A0A059G300"/>
<dbReference type="PANTHER" id="PTHR43685:SF2">
    <property type="entry name" value="GLYCOSYLTRANSFERASE 2-LIKE DOMAIN-CONTAINING PROTEIN"/>
    <property type="match status" value="1"/>
</dbReference>
<dbReference type="InterPro" id="IPR029044">
    <property type="entry name" value="Nucleotide-diphossugar_trans"/>
</dbReference>
<dbReference type="RefSeq" id="WP_051625010.1">
    <property type="nucleotide sequence ID" value="NZ_ARYL01000032.1"/>
</dbReference>
<dbReference type="Gene3D" id="3.90.550.10">
    <property type="entry name" value="Spore Coat Polysaccharide Biosynthesis Protein SpsA, Chain A"/>
    <property type="match status" value="1"/>
</dbReference>
<dbReference type="Proteomes" id="UP000024942">
    <property type="component" value="Unassembled WGS sequence"/>
</dbReference>
<evidence type="ECO:0000313" key="2">
    <source>
        <dbReference type="EMBL" id="KDA01242.1"/>
    </source>
</evidence>
<proteinExistence type="predicted"/>
<keyword evidence="2" id="KW-0808">Transferase</keyword>
<dbReference type="InterPro" id="IPR001173">
    <property type="entry name" value="Glyco_trans_2-like"/>
</dbReference>
<dbReference type="PATRIC" id="fig|1280953.3.peg.3285"/>
<dbReference type="eggNOG" id="COG1215">
    <property type="taxonomic scope" value="Bacteria"/>
</dbReference>
<evidence type="ECO:0000313" key="3">
    <source>
        <dbReference type="Proteomes" id="UP000024942"/>
    </source>
</evidence>